<name>A0ABQ3BXX8_9GAMM</name>
<dbReference type="PROSITE" id="PS51257">
    <property type="entry name" value="PROKAR_LIPOPROTEIN"/>
    <property type="match status" value="1"/>
</dbReference>
<feature type="chain" id="PRO_5047164093" description="Protease inhibitor Inh" evidence="1">
    <location>
        <begin position="19"/>
        <end position="298"/>
    </location>
</feature>
<dbReference type="Proteomes" id="UP000643403">
    <property type="component" value="Unassembled WGS sequence"/>
</dbReference>
<evidence type="ECO:0000313" key="2">
    <source>
        <dbReference type="EMBL" id="GGZ60591.1"/>
    </source>
</evidence>
<evidence type="ECO:0000256" key="1">
    <source>
        <dbReference type="SAM" id="SignalP"/>
    </source>
</evidence>
<evidence type="ECO:0000313" key="3">
    <source>
        <dbReference type="Proteomes" id="UP000643403"/>
    </source>
</evidence>
<sequence>MRLSAVAAFALVPLLAGCGRTDAPDASTDAARPPAAPAVAPPAVAAPSWRLASGSEGTSLAVENASGRTLLRAWCKSGEDRLRVNVPDFAAIASEERMSFGQGGEVMALVADAAGDAARGGVSAETPVPSNLRTLLSGAVTATYGAQISGPHPVPPPALVSDFVVACASRGANADGDAITDGHASASPRASACLVQDGQPVPANRVRAVGTEPFWSAQVDGRCVTYSHPDDRDGTRVWTRFSGTPEAGTWSGALDGKPFVMRTRAQKDCSDGMSDRRYPLAVSLTVGGEQRSGCAFLQ</sequence>
<protein>
    <recommendedName>
        <fullName evidence="4">Protease inhibitor Inh</fullName>
    </recommendedName>
</protein>
<evidence type="ECO:0008006" key="4">
    <source>
        <dbReference type="Google" id="ProtNLM"/>
    </source>
</evidence>
<dbReference type="RefSeq" id="WP_229790691.1">
    <property type="nucleotide sequence ID" value="NZ_BMXY01000001.1"/>
</dbReference>
<keyword evidence="3" id="KW-1185">Reference proteome</keyword>
<accession>A0ABQ3BXX8</accession>
<comment type="caution">
    <text evidence="2">The sequence shown here is derived from an EMBL/GenBank/DDBJ whole genome shotgun (WGS) entry which is preliminary data.</text>
</comment>
<feature type="signal peptide" evidence="1">
    <location>
        <begin position="1"/>
        <end position="18"/>
    </location>
</feature>
<dbReference type="EMBL" id="BMXY01000001">
    <property type="protein sequence ID" value="GGZ60591.1"/>
    <property type="molecule type" value="Genomic_DNA"/>
</dbReference>
<proteinExistence type="predicted"/>
<keyword evidence="1" id="KW-0732">Signal</keyword>
<organism evidence="2 3">
    <name type="scientific">Cognatilysobacter xinjiangensis</name>
    <dbReference type="NCBI Taxonomy" id="546892"/>
    <lineage>
        <taxon>Bacteria</taxon>
        <taxon>Pseudomonadati</taxon>
        <taxon>Pseudomonadota</taxon>
        <taxon>Gammaproteobacteria</taxon>
        <taxon>Lysobacterales</taxon>
        <taxon>Lysobacteraceae</taxon>
        <taxon>Cognatilysobacter</taxon>
    </lineage>
</organism>
<reference evidence="3" key="1">
    <citation type="journal article" date="2019" name="Int. J. Syst. Evol. Microbiol.">
        <title>The Global Catalogue of Microorganisms (GCM) 10K type strain sequencing project: providing services to taxonomists for standard genome sequencing and annotation.</title>
        <authorList>
            <consortium name="The Broad Institute Genomics Platform"/>
            <consortium name="The Broad Institute Genome Sequencing Center for Infectious Disease"/>
            <person name="Wu L."/>
            <person name="Ma J."/>
        </authorList>
    </citation>
    <scope>NUCLEOTIDE SEQUENCE [LARGE SCALE GENOMIC DNA]</scope>
    <source>
        <strain evidence="3">KCTC 22558</strain>
    </source>
</reference>
<gene>
    <name evidence="2" type="ORF">GCM10008101_13170</name>
</gene>